<dbReference type="EMBL" id="JAECZC010000013">
    <property type="protein sequence ID" value="MBH8562459.1"/>
    <property type="molecule type" value="Genomic_DNA"/>
</dbReference>
<dbReference type="PANTHER" id="PTHR48104:SF30">
    <property type="entry name" value="METACASPASE-1"/>
    <property type="match status" value="1"/>
</dbReference>
<dbReference type="InterPro" id="IPR049052">
    <property type="entry name" value="nSTAND1"/>
</dbReference>
<gene>
    <name evidence="3" type="ORF">I8748_09775</name>
</gene>
<dbReference type="GO" id="GO:0004197">
    <property type="term" value="F:cysteine-type endopeptidase activity"/>
    <property type="evidence" value="ECO:0007669"/>
    <property type="project" value="InterPro"/>
</dbReference>
<protein>
    <submittedName>
        <fullName evidence="3">Caspase family protein</fullName>
    </submittedName>
</protein>
<dbReference type="SUPFAM" id="SSF140869">
    <property type="entry name" value="GUN4-like"/>
    <property type="match status" value="1"/>
</dbReference>
<reference evidence="3 4" key="1">
    <citation type="journal article" date="2021" name="Int. J. Syst. Evol. Microbiol.">
        <title>Amazonocrinis nigriterrae gen. nov., sp. nov., Atlanticothrix silvestris gen. nov., sp. nov. and Dendronalium phyllosphericum gen. nov., sp. nov., nostocacean cyanobacteria from Brazilian environments.</title>
        <authorList>
            <person name="Alvarenga D.O."/>
            <person name="Andreote A.P.D."/>
            <person name="Branco L.H.Z."/>
            <person name="Delbaje E."/>
            <person name="Cruz R.B."/>
            <person name="Varani A.M."/>
            <person name="Fiore M.F."/>
        </authorList>
    </citation>
    <scope>NUCLEOTIDE SEQUENCE [LARGE SCALE GENOMIC DNA]</scope>
    <source>
        <strain evidence="3 4">CENA67</strain>
    </source>
</reference>
<sequence length="1248" mass="141605">MPKVISTNNSKVKSQQTAIKKLWCLLIGVGEYQDKTFRPLSYALADCQGLAKAFKQANQNFVDTEIIEHNFQTLQKPYLSDIRANLQQIVTSANSEDTILFYFSGHGMLDSKSQQAVLCLTDTQTDDLLNTGLVMQELLQMLGNCQASQQLVVLDACHSGSLTLRNSPTPQLVEELQQVAVQKKQTGHNQGFYALLSCDKEQESWEFPELSHGVFTYFLIRGLLGEAADSRGEIEIKTLYKYIYHQTLQYIDKLNQGLRLINLQKRSRGETDGFKKEQPPQTPKLIVEAVGELILGYKTSEVQPRSLRQALIVDGLSNRELPLAISKILSSAGGFDLKYWHPQVRDLPDIRQAIQNCLLNNQSEVFLEDVTSLLYLRGRIEETETGEAFLVLNDEIKLSRDWLRQHLRQSNIAQQIVILDCLVKETESIPSLQDWLEDLQQELEFSQCLIIGAAKAKNSAEFPTALLNTLQKANLQTGLSVAGWITGVQRELAESKIWRNYWLGGVQGVIEVIPAASQQKSQRLDLGICPYMGLKAFSEKDAQYFYGQEALTQKIINEVNQKSFLAIVGASGSGKSSVVQAGLMAQLRLGKQLPTSEQWWIKCLRTGENPIAELAQIMADGEENPLQTEGLLHLGGEGFVRWLRTRTEPMVVLVIDQFEELFTLAAASDRQLFLDILLEALEYAADRFKLVITLRADFIASCLEVPLLSKKLQESHVLVPPRLTEENYRQVIEKPAQQVELKVQSGLVELLLQDLQQSAGDLPLLQFVLEQLWEHRDQNTGELTVKAYREQIGGIQSALERKSQAVYDSLAPEEKIVAQWIFLSLTRLGEGTEDTKRQVRKSNLFEGKYSPVIVESTLQKFIAAKLIVVKLAEDESNIGQSRTNDEITEELQLLKSEVTVEVAHEILIHHWSTLRWWLDENRDRLHQQQRLEKKVKEWQAKNKHPDFLLQKTQLTEAEAFYHKYKDEIKPQEREYIQASKQARLKSRLLIGSVSTISLLLIVSSGIVAWQQQQQNQLAQLIRYGSFNIMTPDIAKSTLKSLPTLLKNADTHQHAGDVNQALDDYRQILLITHNLQEKVTQEPKIFTDINNHQYTIQQASQKAENSIAVIIKQYQIPQLEAELKQGNFGDLVITDLSKLENQYTGALKISYAILMGKQGANADMNNDGYLTEGEEKNLPCQTLKDIEDLWRKYTQNRCSLNDVNDSYQQPACKELQGQNLTIKLSFPPSAYLLKRRWQQCQSDSKVMQQ</sequence>
<dbReference type="Pfam" id="PF00656">
    <property type="entry name" value="Peptidase_C14"/>
    <property type="match status" value="1"/>
</dbReference>
<dbReference type="InterPro" id="IPR037215">
    <property type="entry name" value="GUN4-like_sf"/>
</dbReference>
<dbReference type="Pfam" id="PF20703">
    <property type="entry name" value="nSTAND1"/>
    <property type="match status" value="1"/>
</dbReference>
<name>A0A8J7L6M8_9NOST</name>
<dbReference type="InterPro" id="IPR050452">
    <property type="entry name" value="Metacaspase"/>
</dbReference>
<dbReference type="GO" id="GO:0005737">
    <property type="term" value="C:cytoplasm"/>
    <property type="evidence" value="ECO:0007669"/>
    <property type="project" value="TreeGrafter"/>
</dbReference>
<dbReference type="InterPro" id="IPR011600">
    <property type="entry name" value="Pept_C14_caspase"/>
</dbReference>
<keyword evidence="4" id="KW-1185">Reference proteome</keyword>
<dbReference type="SUPFAM" id="SSF52540">
    <property type="entry name" value="P-loop containing nucleoside triphosphate hydrolases"/>
    <property type="match status" value="1"/>
</dbReference>
<dbReference type="Gene3D" id="3.40.50.1460">
    <property type="match status" value="1"/>
</dbReference>
<dbReference type="GO" id="GO:0006508">
    <property type="term" value="P:proteolysis"/>
    <property type="evidence" value="ECO:0007669"/>
    <property type="project" value="InterPro"/>
</dbReference>
<evidence type="ECO:0000313" key="4">
    <source>
        <dbReference type="Proteomes" id="UP000632766"/>
    </source>
</evidence>
<comment type="caution">
    <text evidence="3">The sequence shown here is derived from an EMBL/GenBank/DDBJ whole genome shotgun (WGS) entry which is preliminary data.</text>
</comment>
<dbReference type="InterPro" id="IPR027417">
    <property type="entry name" value="P-loop_NTPase"/>
</dbReference>
<evidence type="ECO:0000259" key="1">
    <source>
        <dbReference type="Pfam" id="PF00656"/>
    </source>
</evidence>
<organism evidence="3 4">
    <name type="scientific">Amazonocrinis nigriterrae CENA67</name>
    <dbReference type="NCBI Taxonomy" id="2794033"/>
    <lineage>
        <taxon>Bacteria</taxon>
        <taxon>Bacillati</taxon>
        <taxon>Cyanobacteriota</taxon>
        <taxon>Cyanophyceae</taxon>
        <taxon>Nostocales</taxon>
        <taxon>Nostocaceae</taxon>
        <taxon>Amazonocrinis</taxon>
        <taxon>Amazonocrinis nigriterrae</taxon>
    </lineage>
</organism>
<dbReference type="RefSeq" id="WP_198124377.1">
    <property type="nucleotide sequence ID" value="NZ_JAECZC010000013.1"/>
</dbReference>
<evidence type="ECO:0000313" key="3">
    <source>
        <dbReference type="EMBL" id="MBH8562459.1"/>
    </source>
</evidence>
<feature type="domain" description="Novel STAND NTPase 1" evidence="2">
    <location>
        <begin position="530"/>
        <end position="945"/>
    </location>
</feature>
<dbReference type="AlphaFoldDB" id="A0A8J7L6M8"/>
<dbReference type="Proteomes" id="UP000632766">
    <property type="component" value="Unassembled WGS sequence"/>
</dbReference>
<accession>A0A8J7L6M8</accession>
<feature type="domain" description="Peptidase C14 caspase" evidence="1">
    <location>
        <begin position="23"/>
        <end position="228"/>
    </location>
</feature>
<proteinExistence type="predicted"/>
<dbReference type="SUPFAM" id="SSF52129">
    <property type="entry name" value="Caspase-like"/>
    <property type="match status" value="1"/>
</dbReference>
<evidence type="ECO:0000259" key="2">
    <source>
        <dbReference type="Pfam" id="PF20703"/>
    </source>
</evidence>
<dbReference type="InterPro" id="IPR029030">
    <property type="entry name" value="Caspase-like_dom_sf"/>
</dbReference>
<dbReference type="PANTHER" id="PTHR48104">
    <property type="entry name" value="METACASPASE-4"/>
    <property type="match status" value="1"/>
</dbReference>